<feature type="domain" description="LRAT" evidence="2">
    <location>
        <begin position="66"/>
        <end position="236"/>
    </location>
</feature>
<feature type="region of interest" description="Disordered" evidence="1">
    <location>
        <begin position="1"/>
        <end position="26"/>
    </location>
</feature>
<evidence type="ECO:0000259" key="2">
    <source>
        <dbReference type="Pfam" id="PF04970"/>
    </source>
</evidence>
<gene>
    <name evidence="3" type="ORF">NCGR_LOCUS38807</name>
</gene>
<dbReference type="EMBL" id="CAJGYO010000009">
    <property type="protein sequence ID" value="CAD6255213.1"/>
    <property type="molecule type" value="Genomic_DNA"/>
</dbReference>
<feature type="compositionally biased region" description="Gly residues" evidence="1">
    <location>
        <begin position="16"/>
        <end position="26"/>
    </location>
</feature>
<sequence length="254" mass="26767">MNPHSLRPPARCRRGTSGGGGGGGGGGARACRKEQCSQALQLSDSDTSSEECWRCSNFALWRCFAGIYESHAKVIHFNAPLAQSSSFTGVFTRAVVAAAVATAKTAATAIAGPLGGAAAAAVVMGRAAEEASYAFCRECREAMRGGGVVWCCLDCFLEGDNLSHFAYSVPAWSYAASSNIGVIANRALQTCVEAAADPPEQVLSRANRLLDCNGFGIYNPVVNNCFDFAFYCKTGRRCDTPARPARDSTTCMIM</sequence>
<dbReference type="InterPro" id="IPR007053">
    <property type="entry name" value="LRAT_dom"/>
</dbReference>
<proteinExistence type="predicted"/>
<evidence type="ECO:0000256" key="1">
    <source>
        <dbReference type="SAM" id="MobiDB-lite"/>
    </source>
</evidence>
<reference evidence="3" key="1">
    <citation type="submission" date="2020-10" db="EMBL/GenBank/DDBJ databases">
        <authorList>
            <person name="Han B."/>
            <person name="Lu T."/>
            <person name="Zhao Q."/>
            <person name="Huang X."/>
            <person name="Zhao Y."/>
        </authorList>
    </citation>
    <scope>NUCLEOTIDE SEQUENCE</scope>
</reference>
<name>A0A811QGQ5_9POAL</name>
<accession>A0A811QGQ5</accession>
<dbReference type="PANTHER" id="PTHR46137:SF11">
    <property type="entry name" value="LRAT DOMAIN-CONTAINING PROTEIN"/>
    <property type="match status" value="1"/>
</dbReference>
<organism evidence="3 4">
    <name type="scientific">Miscanthus lutarioriparius</name>
    <dbReference type="NCBI Taxonomy" id="422564"/>
    <lineage>
        <taxon>Eukaryota</taxon>
        <taxon>Viridiplantae</taxon>
        <taxon>Streptophyta</taxon>
        <taxon>Embryophyta</taxon>
        <taxon>Tracheophyta</taxon>
        <taxon>Spermatophyta</taxon>
        <taxon>Magnoliopsida</taxon>
        <taxon>Liliopsida</taxon>
        <taxon>Poales</taxon>
        <taxon>Poaceae</taxon>
        <taxon>PACMAD clade</taxon>
        <taxon>Panicoideae</taxon>
        <taxon>Andropogonodae</taxon>
        <taxon>Andropogoneae</taxon>
        <taxon>Saccharinae</taxon>
        <taxon>Miscanthus</taxon>
    </lineage>
</organism>
<dbReference type="AlphaFoldDB" id="A0A811QGQ5"/>
<keyword evidence="4" id="KW-1185">Reference proteome</keyword>
<dbReference type="OrthoDB" id="68610at2759"/>
<dbReference type="PANTHER" id="PTHR46137">
    <property type="entry name" value="OS05G0310600 PROTEIN"/>
    <property type="match status" value="1"/>
</dbReference>
<dbReference type="Pfam" id="PF04970">
    <property type="entry name" value="LRAT"/>
    <property type="match status" value="1"/>
</dbReference>
<evidence type="ECO:0000313" key="4">
    <source>
        <dbReference type="Proteomes" id="UP000604825"/>
    </source>
</evidence>
<protein>
    <recommendedName>
        <fullName evidence="2">LRAT domain-containing protein</fullName>
    </recommendedName>
</protein>
<comment type="caution">
    <text evidence="3">The sequence shown here is derived from an EMBL/GenBank/DDBJ whole genome shotgun (WGS) entry which is preliminary data.</text>
</comment>
<dbReference type="Proteomes" id="UP000604825">
    <property type="component" value="Unassembled WGS sequence"/>
</dbReference>
<dbReference type="Gene3D" id="3.90.1720.10">
    <property type="entry name" value="endopeptidase domain like (from Nostoc punctiforme)"/>
    <property type="match status" value="1"/>
</dbReference>
<evidence type="ECO:0000313" key="3">
    <source>
        <dbReference type="EMBL" id="CAD6255213.1"/>
    </source>
</evidence>